<feature type="non-terminal residue" evidence="2">
    <location>
        <position position="1"/>
    </location>
</feature>
<dbReference type="EMBL" id="CAJHJT010000023">
    <property type="protein sequence ID" value="CAD7002176.1"/>
    <property type="molecule type" value="Genomic_DNA"/>
</dbReference>
<evidence type="ECO:0000256" key="1">
    <source>
        <dbReference type="SAM" id="MobiDB-lite"/>
    </source>
</evidence>
<accession>A0A811UWZ2</accession>
<proteinExistence type="predicted"/>
<protein>
    <submittedName>
        <fullName evidence="2">(Mediterranean fruit fly) hypothetical protein</fullName>
    </submittedName>
</protein>
<gene>
    <name evidence="2" type="ORF">CCAP1982_LOCUS10664</name>
</gene>
<dbReference type="Proteomes" id="UP000606786">
    <property type="component" value="Unassembled WGS sequence"/>
</dbReference>
<organism evidence="2 3">
    <name type="scientific">Ceratitis capitata</name>
    <name type="common">Mediterranean fruit fly</name>
    <name type="synonym">Tephritis capitata</name>
    <dbReference type="NCBI Taxonomy" id="7213"/>
    <lineage>
        <taxon>Eukaryota</taxon>
        <taxon>Metazoa</taxon>
        <taxon>Ecdysozoa</taxon>
        <taxon>Arthropoda</taxon>
        <taxon>Hexapoda</taxon>
        <taxon>Insecta</taxon>
        <taxon>Pterygota</taxon>
        <taxon>Neoptera</taxon>
        <taxon>Endopterygota</taxon>
        <taxon>Diptera</taxon>
        <taxon>Brachycera</taxon>
        <taxon>Muscomorpha</taxon>
        <taxon>Tephritoidea</taxon>
        <taxon>Tephritidae</taxon>
        <taxon>Ceratitis</taxon>
        <taxon>Ceratitis</taxon>
    </lineage>
</organism>
<reference evidence="2" key="1">
    <citation type="submission" date="2020-11" db="EMBL/GenBank/DDBJ databases">
        <authorList>
            <person name="Whitehead M."/>
        </authorList>
    </citation>
    <scope>NUCLEOTIDE SEQUENCE</scope>
    <source>
        <strain evidence="2">EGII</strain>
    </source>
</reference>
<evidence type="ECO:0000313" key="2">
    <source>
        <dbReference type="EMBL" id="CAD7002176.1"/>
    </source>
</evidence>
<sequence>HIPATPLPLTEDEAYLFEKTLIESPTESTVDPNSSNIASHALPSPASPTNRQQSSTN</sequence>
<feature type="compositionally biased region" description="Polar residues" evidence="1">
    <location>
        <begin position="47"/>
        <end position="57"/>
    </location>
</feature>
<comment type="caution">
    <text evidence="2">The sequence shown here is derived from an EMBL/GenBank/DDBJ whole genome shotgun (WGS) entry which is preliminary data.</text>
</comment>
<feature type="region of interest" description="Disordered" evidence="1">
    <location>
        <begin position="21"/>
        <end position="57"/>
    </location>
</feature>
<name>A0A811UWZ2_CERCA</name>
<keyword evidence="3" id="KW-1185">Reference proteome</keyword>
<feature type="compositionally biased region" description="Polar residues" evidence="1">
    <location>
        <begin position="23"/>
        <end position="38"/>
    </location>
</feature>
<evidence type="ECO:0000313" key="3">
    <source>
        <dbReference type="Proteomes" id="UP000606786"/>
    </source>
</evidence>
<dbReference type="AlphaFoldDB" id="A0A811UWZ2"/>